<dbReference type="InterPro" id="IPR013783">
    <property type="entry name" value="Ig-like_fold"/>
</dbReference>
<dbReference type="Pfam" id="PF18911">
    <property type="entry name" value="PKD_4"/>
    <property type="match status" value="2"/>
</dbReference>
<dbReference type="InterPro" id="IPR016186">
    <property type="entry name" value="C-type_lectin-like/link_sf"/>
</dbReference>
<dbReference type="PANTHER" id="PTHR22801">
    <property type="entry name" value="LITHOSTATHINE"/>
    <property type="match status" value="1"/>
</dbReference>
<evidence type="ECO:0000259" key="2">
    <source>
        <dbReference type="PROSITE" id="PS50041"/>
    </source>
</evidence>
<name>A0A831PLK4_9BACT</name>
<dbReference type="InterPro" id="IPR034007">
    <property type="entry name" value="CTLD_bac"/>
</dbReference>
<dbReference type="SUPFAM" id="SSF49299">
    <property type="entry name" value="PKD domain"/>
    <property type="match status" value="3"/>
</dbReference>
<organism evidence="4">
    <name type="scientific">Mariniphaga anaerophila</name>
    <dbReference type="NCBI Taxonomy" id="1484053"/>
    <lineage>
        <taxon>Bacteria</taxon>
        <taxon>Pseudomonadati</taxon>
        <taxon>Bacteroidota</taxon>
        <taxon>Bacteroidia</taxon>
        <taxon>Marinilabiliales</taxon>
        <taxon>Prolixibacteraceae</taxon>
        <taxon>Mariniphaga</taxon>
    </lineage>
</organism>
<dbReference type="Pfam" id="PF13585">
    <property type="entry name" value="CHU_C"/>
    <property type="match status" value="1"/>
</dbReference>
<dbReference type="SUPFAM" id="SSF56436">
    <property type="entry name" value="C-type lectin-like"/>
    <property type="match status" value="1"/>
</dbReference>
<evidence type="ECO:0000256" key="1">
    <source>
        <dbReference type="SAM" id="SignalP"/>
    </source>
</evidence>
<dbReference type="InterPro" id="IPR016187">
    <property type="entry name" value="CTDL_fold"/>
</dbReference>
<dbReference type="PROSITE" id="PS50093">
    <property type="entry name" value="PKD"/>
    <property type="match status" value="2"/>
</dbReference>
<feature type="signal peptide" evidence="1">
    <location>
        <begin position="1"/>
        <end position="23"/>
    </location>
</feature>
<dbReference type="Gene3D" id="2.60.40.10">
    <property type="entry name" value="Immunoglobulins"/>
    <property type="match status" value="2"/>
</dbReference>
<evidence type="ECO:0000313" key="4">
    <source>
        <dbReference type="EMBL" id="HDR51352.1"/>
    </source>
</evidence>
<dbReference type="Proteomes" id="UP000886047">
    <property type="component" value="Unassembled WGS sequence"/>
</dbReference>
<comment type="caution">
    <text evidence="4">The sequence shown here is derived from an EMBL/GenBank/DDBJ whole genome shotgun (WGS) entry which is preliminary data.</text>
</comment>
<dbReference type="InterPro" id="IPR035986">
    <property type="entry name" value="PKD_dom_sf"/>
</dbReference>
<dbReference type="Gene3D" id="3.10.100.10">
    <property type="entry name" value="Mannose-Binding Protein A, subunit A"/>
    <property type="match status" value="1"/>
</dbReference>
<dbReference type="CDD" id="cd03603">
    <property type="entry name" value="CLECT_VCBS"/>
    <property type="match status" value="1"/>
</dbReference>
<dbReference type="SMART" id="SM00089">
    <property type="entry name" value="PKD"/>
    <property type="match status" value="2"/>
</dbReference>
<dbReference type="PANTHER" id="PTHR22801:SF63">
    <property type="entry name" value="C-TYPE LECTIN DOMAIN-CONTAINING PROTEIN"/>
    <property type="match status" value="1"/>
</dbReference>
<feature type="domain" description="C-type lectin" evidence="2">
    <location>
        <begin position="145"/>
        <end position="276"/>
    </location>
</feature>
<evidence type="ECO:0000259" key="3">
    <source>
        <dbReference type="PROSITE" id="PS50093"/>
    </source>
</evidence>
<dbReference type="InterPro" id="IPR000601">
    <property type="entry name" value="PKD_dom"/>
</dbReference>
<accession>A0A831PLK4</accession>
<proteinExistence type="predicted"/>
<sequence>MYIGRPALLVSFFLLLNVVFVSAQEPEQSYRIDNSEADTVFYCRDPVAVAPGITIENIDIVNASDGIKISIANYRKGEDLLLYRGNKFNHKWDNNYGNLELTGVGTAGEYEEAVRQVFYENLADNPSPEPRSFSISLLDADYLPYTNHFYRYIRKRGISWTEARDSAANMNYYGLQGYLATITSSIENDFIWTKIDGVGWIGANDAAVEGVWRWVTGPEAGTHFWQGTYQNGYAIEGRYSNWNTGEPNNVQKEWGDDEDYAHINANPNSVPKSWNDLPNEGDKLSPNGYYYPEGFVVEFGGMEGDPYVQLSASAVVDWSQKPQMDLVEFNPLMCGENRQQINLRFNEEVSTFLYPLDPQSSVEDEFSFEPAISVDEFGMYRFVFETTNRHQCVYTDTIEVRYQHQPVAKFQIDEAECEGYNLKLEFDGETMGDAAFNWYSSDTIYDSGMNMTSMEIPLGYGTSNRSVGLKINEEGCLDSLKIPVTVTPSVDFWPQNSSGCTPLNVQFDYSATETIDDFFWEFGDGNSSTEEKPTHVFQNTQTEDKIFDVSLKIVSDEGCENSGTLKDLITVHPIPSLDFDFDEAVCYSESAEVNYKGSANSGDTFFWDLSDFQQEEIIEIPESTAGPFSFRLKNRPTAEIGLQVVSQFGCKTDTLYKTFKRKPVFNVSPDTIGSCPPLETTMLLSVTDTVDSVNYFWDSGKGQTGEGDSFSTIYTESNQNYDVTIFATSLFTGCADTLLLPGKIFVYPVPEAAFAASPPAVIISEPVIRFGNLSEGATLFEWDFGDGAYGSGAEHPEHRYTETGRYDVHLLVANDFGCADSITHQVSVAYDKVFPPNAFSPNAVKKEDREFRIYSESIVNEGYKLLIFNRWGEIIFESGSQNYGWDGKMRSGRNAPAGVYAWVLQYFDFLGNKHNQQGTVTLLY</sequence>
<dbReference type="InterPro" id="IPR022409">
    <property type="entry name" value="PKD/Chitinase_dom"/>
</dbReference>
<keyword evidence="1" id="KW-0732">Signal</keyword>
<feature type="domain" description="PKD" evidence="3">
    <location>
        <begin position="488"/>
        <end position="537"/>
    </location>
</feature>
<dbReference type="AlphaFoldDB" id="A0A831PLK4"/>
<dbReference type="InterPro" id="IPR001304">
    <property type="entry name" value="C-type_lectin-like"/>
</dbReference>
<dbReference type="EMBL" id="DSDK01000384">
    <property type="protein sequence ID" value="HDR51352.1"/>
    <property type="molecule type" value="Genomic_DNA"/>
</dbReference>
<dbReference type="CDD" id="cd00146">
    <property type="entry name" value="PKD"/>
    <property type="match status" value="2"/>
</dbReference>
<protein>
    <submittedName>
        <fullName evidence="4">PKD domain-containing protein</fullName>
    </submittedName>
</protein>
<gene>
    <name evidence="4" type="ORF">ENN90_06990</name>
</gene>
<dbReference type="SMART" id="SM00034">
    <property type="entry name" value="CLECT"/>
    <property type="match status" value="1"/>
</dbReference>
<feature type="domain" description="PKD" evidence="3">
    <location>
        <begin position="750"/>
        <end position="828"/>
    </location>
</feature>
<reference evidence="4" key="1">
    <citation type="journal article" date="2020" name="mSystems">
        <title>Genome- and Community-Level Interaction Insights into Carbon Utilization and Element Cycling Functions of Hydrothermarchaeota in Hydrothermal Sediment.</title>
        <authorList>
            <person name="Zhou Z."/>
            <person name="Liu Y."/>
            <person name="Xu W."/>
            <person name="Pan J."/>
            <person name="Luo Z.H."/>
            <person name="Li M."/>
        </authorList>
    </citation>
    <scope>NUCLEOTIDE SEQUENCE [LARGE SCALE GENOMIC DNA]</scope>
    <source>
        <strain evidence="4">SpSt-1217</strain>
    </source>
</reference>
<dbReference type="PROSITE" id="PS50041">
    <property type="entry name" value="C_TYPE_LECTIN_2"/>
    <property type="match status" value="1"/>
</dbReference>
<dbReference type="InterPro" id="IPR050801">
    <property type="entry name" value="Ca-Dep_Lectins_ImmuneDev"/>
</dbReference>
<feature type="chain" id="PRO_5032457650" evidence="1">
    <location>
        <begin position="24"/>
        <end position="924"/>
    </location>
</feature>